<gene>
    <name evidence="2" type="ORF">G1H11_13295</name>
</gene>
<dbReference type="GO" id="GO:0008800">
    <property type="term" value="F:beta-lactamase activity"/>
    <property type="evidence" value="ECO:0007669"/>
    <property type="project" value="InterPro"/>
</dbReference>
<dbReference type="AlphaFoldDB" id="A0A6N9YMS4"/>
<dbReference type="RefSeq" id="WP_163819048.1">
    <property type="nucleotide sequence ID" value="NZ_JAAGOB010000006.1"/>
</dbReference>
<sequence length="308" mass="33212">MSAPTQSGLSTQIREVAERAGCSLALHVRSLDGDDAEVDIGADTPSLAASTYKVAVLLELACQAAEGRLDLTGRLRVTPAQHSAGISGISTMLDEIEISIRDLALLMIQVSDNTATDVLQRLVGTENIAHRLRNLGIKHTEIRTDCAGLIGRAVDDLGGDPHLLSPEELASVVPRSIESGFRTGNTTTPRDMTRLLQAIWLNQAGPAEACAEVRRIMSLQFAPHRISTSYRDGPAIAGKTGTFYGGIRNEVGVLEFGPEDRYAVAVYLRQRHYDLRDGTADAAIGTVTRMAVDHLRTRQPAHAAQDER</sequence>
<dbReference type="Gene3D" id="3.40.710.10">
    <property type="entry name" value="DD-peptidase/beta-lactamase superfamily"/>
    <property type="match status" value="1"/>
</dbReference>
<dbReference type="InterPro" id="IPR045155">
    <property type="entry name" value="Beta-lactam_cat"/>
</dbReference>
<dbReference type="SUPFAM" id="SSF56601">
    <property type="entry name" value="beta-lactamase/transpeptidase-like"/>
    <property type="match status" value="1"/>
</dbReference>
<dbReference type="GO" id="GO:0030655">
    <property type="term" value="P:beta-lactam antibiotic catabolic process"/>
    <property type="evidence" value="ECO:0007669"/>
    <property type="project" value="InterPro"/>
</dbReference>
<dbReference type="Proteomes" id="UP000469185">
    <property type="component" value="Unassembled WGS sequence"/>
</dbReference>
<dbReference type="InterPro" id="IPR012338">
    <property type="entry name" value="Beta-lactam/transpept-like"/>
</dbReference>
<proteinExistence type="predicted"/>
<dbReference type="PANTHER" id="PTHR35333:SF3">
    <property type="entry name" value="BETA-LACTAMASE-TYPE TRANSPEPTIDASE FOLD CONTAINING PROTEIN"/>
    <property type="match status" value="1"/>
</dbReference>
<dbReference type="Pfam" id="PF13354">
    <property type="entry name" value="Beta-lactamase2"/>
    <property type="match status" value="1"/>
</dbReference>
<name>A0A6N9YMS4_9ACTN</name>
<accession>A0A6N9YMS4</accession>
<dbReference type="GO" id="GO:0046677">
    <property type="term" value="P:response to antibiotic"/>
    <property type="evidence" value="ECO:0007669"/>
    <property type="project" value="InterPro"/>
</dbReference>
<evidence type="ECO:0000313" key="2">
    <source>
        <dbReference type="EMBL" id="NED96283.1"/>
    </source>
</evidence>
<evidence type="ECO:0000313" key="3">
    <source>
        <dbReference type="Proteomes" id="UP000469185"/>
    </source>
</evidence>
<dbReference type="EMBL" id="JAAGOB010000006">
    <property type="protein sequence ID" value="NED96283.1"/>
    <property type="molecule type" value="Genomic_DNA"/>
</dbReference>
<keyword evidence="3" id="KW-1185">Reference proteome</keyword>
<dbReference type="InterPro" id="IPR000871">
    <property type="entry name" value="Beta-lactam_class-A"/>
</dbReference>
<reference evidence="2 3" key="1">
    <citation type="submission" date="2020-02" db="EMBL/GenBank/DDBJ databases">
        <authorList>
            <person name="Li X.-J."/>
            <person name="Feng X.-M."/>
        </authorList>
    </citation>
    <scope>NUCLEOTIDE SEQUENCE [LARGE SCALE GENOMIC DNA]</scope>
    <source>
        <strain evidence="2 3">CGMCC 4.7225</strain>
    </source>
</reference>
<evidence type="ECO:0000259" key="1">
    <source>
        <dbReference type="Pfam" id="PF13354"/>
    </source>
</evidence>
<feature type="domain" description="Beta-lactamase class A catalytic" evidence="1">
    <location>
        <begin position="26"/>
        <end position="267"/>
    </location>
</feature>
<organism evidence="2 3">
    <name type="scientific">Phytoactinopolyspora alkaliphila</name>
    <dbReference type="NCBI Taxonomy" id="1783498"/>
    <lineage>
        <taxon>Bacteria</taxon>
        <taxon>Bacillati</taxon>
        <taxon>Actinomycetota</taxon>
        <taxon>Actinomycetes</taxon>
        <taxon>Jiangellales</taxon>
        <taxon>Jiangellaceae</taxon>
        <taxon>Phytoactinopolyspora</taxon>
    </lineage>
</organism>
<dbReference type="PANTHER" id="PTHR35333">
    <property type="entry name" value="BETA-LACTAMASE"/>
    <property type="match status" value="1"/>
</dbReference>
<comment type="caution">
    <text evidence="2">The sequence shown here is derived from an EMBL/GenBank/DDBJ whole genome shotgun (WGS) entry which is preliminary data.</text>
</comment>
<keyword evidence="2" id="KW-0378">Hydrolase</keyword>
<protein>
    <submittedName>
        <fullName evidence="2">Serine hydrolase</fullName>
    </submittedName>
</protein>